<dbReference type="EMBL" id="JAGYWB010000016">
    <property type="protein sequence ID" value="KAI0496449.1"/>
    <property type="molecule type" value="Genomic_DNA"/>
</dbReference>
<dbReference type="Proteomes" id="UP000829196">
    <property type="component" value="Unassembled WGS sequence"/>
</dbReference>
<protein>
    <submittedName>
        <fullName evidence="1">Uncharacterized protein</fullName>
    </submittedName>
</protein>
<reference evidence="1" key="1">
    <citation type="journal article" date="2022" name="Front. Genet.">
        <title>Chromosome-Scale Assembly of the Dendrobium nobile Genome Provides Insights Into the Molecular Mechanism of the Biosynthesis of the Medicinal Active Ingredient of Dendrobium.</title>
        <authorList>
            <person name="Xu Q."/>
            <person name="Niu S.-C."/>
            <person name="Li K.-L."/>
            <person name="Zheng P.-J."/>
            <person name="Zhang X.-J."/>
            <person name="Jia Y."/>
            <person name="Liu Y."/>
            <person name="Niu Y.-X."/>
            <person name="Yu L.-H."/>
            <person name="Chen D.-F."/>
            <person name="Zhang G.-Q."/>
        </authorList>
    </citation>
    <scope>NUCLEOTIDE SEQUENCE</scope>
    <source>
        <tissue evidence="1">Leaf</tissue>
    </source>
</reference>
<proteinExistence type="predicted"/>
<keyword evidence="2" id="KW-1185">Reference proteome</keyword>
<comment type="caution">
    <text evidence="1">The sequence shown here is derived from an EMBL/GenBank/DDBJ whole genome shotgun (WGS) entry which is preliminary data.</text>
</comment>
<evidence type="ECO:0000313" key="2">
    <source>
        <dbReference type="Proteomes" id="UP000829196"/>
    </source>
</evidence>
<dbReference type="AlphaFoldDB" id="A0A8T3AJ92"/>
<sequence>MVAPKYGSKIEEESKKRNVSSSWKIIIDGGKALHPFLKWSVANGSLINVFEDKWLLDRSINKWPTCVVPQREELVMLHRFIEDKEWNVAELLKMFGSEMVKLISHTKIKPDLREDVQEMIHQNLGKMISGMIAKAR</sequence>
<dbReference type="OrthoDB" id="1934719at2759"/>
<name>A0A8T3AJ92_DENNO</name>
<evidence type="ECO:0000313" key="1">
    <source>
        <dbReference type="EMBL" id="KAI0496449.1"/>
    </source>
</evidence>
<gene>
    <name evidence="1" type="ORF">KFK09_022766</name>
</gene>
<organism evidence="1 2">
    <name type="scientific">Dendrobium nobile</name>
    <name type="common">Orchid</name>
    <dbReference type="NCBI Taxonomy" id="94219"/>
    <lineage>
        <taxon>Eukaryota</taxon>
        <taxon>Viridiplantae</taxon>
        <taxon>Streptophyta</taxon>
        <taxon>Embryophyta</taxon>
        <taxon>Tracheophyta</taxon>
        <taxon>Spermatophyta</taxon>
        <taxon>Magnoliopsida</taxon>
        <taxon>Liliopsida</taxon>
        <taxon>Asparagales</taxon>
        <taxon>Orchidaceae</taxon>
        <taxon>Epidendroideae</taxon>
        <taxon>Malaxideae</taxon>
        <taxon>Dendrobiinae</taxon>
        <taxon>Dendrobium</taxon>
    </lineage>
</organism>
<accession>A0A8T3AJ92</accession>